<organism evidence="2 3">
    <name type="scientific">Flavobacterium ardleyense</name>
    <dbReference type="NCBI Taxonomy" id="2038737"/>
    <lineage>
        <taxon>Bacteria</taxon>
        <taxon>Pseudomonadati</taxon>
        <taxon>Bacteroidota</taxon>
        <taxon>Flavobacteriia</taxon>
        <taxon>Flavobacteriales</taxon>
        <taxon>Flavobacteriaceae</taxon>
        <taxon>Flavobacterium</taxon>
    </lineage>
</organism>
<dbReference type="EC" id="2.4.-.-" evidence="2"/>
<proteinExistence type="predicted"/>
<evidence type="ECO:0000313" key="3">
    <source>
        <dbReference type="Proteomes" id="UP001597549"/>
    </source>
</evidence>
<dbReference type="GO" id="GO:0016757">
    <property type="term" value="F:glycosyltransferase activity"/>
    <property type="evidence" value="ECO:0007669"/>
    <property type="project" value="UniProtKB-KW"/>
</dbReference>
<dbReference type="InterPro" id="IPR029044">
    <property type="entry name" value="Nucleotide-diphossugar_trans"/>
</dbReference>
<protein>
    <submittedName>
        <fullName evidence="2">Glycosyltransferase family A protein</fullName>
        <ecNumber evidence="2">2.4.-.-</ecNumber>
    </submittedName>
</protein>
<gene>
    <name evidence="2" type="ORF">ACFSX9_13685</name>
</gene>
<dbReference type="EMBL" id="JBHUOL010000021">
    <property type="protein sequence ID" value="MFD2909784.1"/>
    <property type="molecule type" value="Genomic_DNA"/>
</dbReference>
<dbReference type="Proteomes" id="UP001597549">
    <property type="component" value="Unassembled WGS sequence"/>
</dbReference>
<dbReference type="SUPFAM" id="SSF53448">
    <property type="entry name" value="Nucleotide-diphospho-sugar transferases"/>
    <property type="match status" value="1"/>
</dbReference>
<evidence type="ECO:0000313" key="2">
    <source>
        <dbReference type="EMBL" id="MFD2909784.1"/>
    </source>
</evidence>
<keyword evidence="2" id="KW-0808">Transferase</keyword>
<keyword evidence="2" id="KW-0328">Glycosyltransferase</keyword>
<dbReference type="Pfam" id="PF00535">
    <property type="entry name" value="Glycos_transf_2"/>
    <property type="match status" value="1"/>
</dbReference>
<dbReference type="InterPro" id="IPR001173">
    <property type="entry name" value="Glyco_trans_2-like"/>
</dbReference>
<comment type="caution">
    <text evidence="2">The sequence shown here is derived from an EMBL/GenBank/DDBJ whole genome shotgun (WGS) entry which is preliminary data.</text>
</comment>
<feature type="domain" description="Glycosyltransferase 2-like" evidence="1">
    <location>
        <begin position="37"/>
        <end position="156"/>
    </location>
</feature>
<sequence length="331" mass="37897">MRVGINPQKEERKITMNTHHRIIVVVYIPNEEGFYQNSLAVFKMCLDSIIATTNPNIAITVVNNGSFVKVYNLLNLYLKEKKIDTLISHNTNIGKIDAQIGAARGSREKYITLTDADILFVKGWQERVEEVFCAFKNVGSVSPIPIRTGLYAGTSSVLKQILLRKLNFKFIEIPDNHINYNKFLESINWDLEQNDEGKWPVIENYKTKAVVGSAHQVLTIDRDILFSTSPSNPSLTLVGGNSEHNYIDVPIDKSNKLRLSTYNNFAFHIGNNLEDWMVAIQKKNVEDQHIKFNRVKLELQSDDLFNTKINDKLYGLRKMIIKKVFSILYKS</sequence>
<keyword evidence="3" id="KW-1185">Reference proteome</keyword>
<dbReference type="Gene3D" id="3.90.550.10">
    <property type="entry name" value="Spore Coat Polysaccharide Biosynthesis Protein SpsA, Chain A"/>
    <property type="match status" value="1"/>
</dbReference>
<dbReference type="RefSeq" id="WP_379808628.1">
    <property type="nucleotide sequence ID" value="NZ_JBHUOL010000021.1"/>
</dbReference>
<accession>A0ABW5ZA72</accession>
<reference evidence="3" key="1">
    <citation type="journal article" date="2019" name="Int. J. Syst. Evol. Microbiol.">
        <title>The Global Catalogue of Microorganisms (GCM) 10K type strain sequencing project: providing services to taxonomists for standard genome sequencing and annotation.</title>
        <authorList>
            <consortium name="The Broad Institute Genomics Platform"/>
            <consortium name="The Broad Institute Genome Sequencing Center for Infectious Disease"/>
            <person name="Wu L."/>
            <person name="Ma J."/>
        </authorList>
    </citation>
    <scope>NUCLEOTIDE SEQUENCE [LARGE SCALE GENOMIC DNA]</scope>
    <source>
        <strain evidence="3">KCTC 52644</strain>
    </source>
</reference>
<name>A0ABW5ZA72_9FLAO</name>
<evidence type="ECO:0000259" key="1">
    <source>
        <dbReference type="Pfam" id="PF00535"/>
    </source>
</evidence>
<dbReference type="CDD" id="cd00761">
    <property type="entry name" value="Glyco_tranf_GTA_type"/>
    <property type="match status" value="1"/>
</dbReference>